<feature type="transmembrane region" description="Helical" evidence="14">
    <location>
        <begin position="30"/>
        <end position="46"/>
    </location>
</feature>
<dbReference type="InterPro" id="IPR004299">
    <property type="entry name" value="MBOAT_fam"/>
</dbReference>
<feature type="transmembrane region" description="Helical" evidence="14">
    <location>
        <begin position="6"/>
        <end position="23"/>
    </location>
</feature>
<protein>
    <recommendedName>
        <fullName evidence="4">Probable alginate O-acetylase AlgI</fullName>
    </recommendedName>
    <alternativeName>
        <fullName evidence="12">Alginate biosynthesis protein AlgI</fullName>
    </alternativeName>
</protein>
<evidence type="ECO:0000256" key="12">
    <source>
        <dbReference type="ARBA" id="ARBA00031030"/>
    </source>
</evidence>
<evidence type="ECO:0000313" key="16">
    <source>
        <dbReference type="Proteomes" id="UP000239326"/>
    </source>
</evidence>
<dbReference type="PANTHER" id="PTHR13285:SF23">
    <property type="entry name" value="TEICHOIC ACID D-ALANYLTRANSFERASE"/>
    <property type="match status" value="1"/>
</dbReference>
<feature type="transmembrane region" description="Helical" evidence="14">
    <location>
        <begin position="350"/>
        <end position="369"/>
    </location>
</feature>
<evidence type="ECO:0000256" key="10">
    <source>
        <dbReference type="ARBA" id="ARBA00023136"/>
    </source>
</evidence>
<evidence type="ECO:0000256" key="1">
    <source>
        <dbReference type="ARBA" id="ARBA00004651"/>
    </source>
</evidence>
<evidence type="ECO:0000256" key="5">
    <source>
        <dbReference type="ARBA" id="ARBA00022475"/>
    </source>
</evidence>
<organism evidence="15 16">
    <name type="scientific">Simplicispira suum</name>
    <dbReference type="NCBI Taxonomy" id="2109915"/>
    <lineage>
        <taxon>Bacteria</taxon>
        <taxon>Pseudomonadati</taxon>
        <taxon>Pseudomonadota</taxon>
        <taxon>Betaproteobacteria</taxon>
        <taxon>Burkholderiales</taxon>
        <taxon>Comamonadaceae</taxon>
        <taxon>Simplicispira</taxon>
    </lineage>
</organism>
<dbReference type="AlphaFoldDB" id="A0A2S0N0Z5"/>
<keyword evidence="8" id="KW-0016">Alginate biosynthesis</keyword>
<dbReference type="GO" id="GO:0042121">
    <property type="term" value="P:alginic acid biosynthetic process"/>
    <property type="evidence" value="ECO:0007669"/>
    <property type="project" value="UniProtKB-KW"/>
</dbReference>
<evidence type="ECO:0000256" key="11">
    <source>
        <dbReference type="ARBA" id="ARBA00023315"/>
    </source>
</evidence>
<dbReference type="RefSeq" id="WP_106446797.1">
    <property type="nucleotide sequence ID" value="NZ_CP027669.1"/>
</dbReference>
<keyword evidence="6 13" id="KW-0808">Transferase</keyword>
<dbReference type="InterPro" id="IPR024194">
    <property type="entry name" value="Ac/AlaTfrase_AlgI/DltB"/>
</dbReference>
<evidence type="ECO:0000256" key="14">
    <source>
        <dbReference type="SAM" id="Phobius"/>
    </source>
</evidence>
<dbReference type="InterPro" id="IPR028362">
    <property type="entry name" value="AlgI"/>
</dbReference>
<feature type="transmembrane region" description="Helical" evidence="14">
    <location>
        <begin position="119"/>
        <end position="137"/>
    </location>
</feature>
<feature type="transmembrane region" description="Helical" evidence="14">
    <location>
        <begin position="325"/>
        <end position="344"/>
    </location>
</feature>
<dbReference type="OrthoDB" id="139172at2"/>
<dbReference type="GO" id="GO:0005886">
    <property type="term" value="C:plasma membrane"/>
    <property type="evidence" value="ECO:0007669"/>
    <property type="project" value="UniProtKB-SubCell"/>
</dbReference>
<feature type="transmembrane region" description="Helical" evidence="14">
    <location>
        <begin position="81"/>
        <end position="99"/>
    </location>
</feature>
<dbReference type="Proteomes" id="UP000239326">
    <property type="component" value="Chromosome"/>
</dbReference>
<gene>
    <name evidence="15" type="ORF">C6571_11475</name>
</gene>
<evidence type="ECO:0000256" key="2">
    <source>
        <dbReference type="ARBA" id="ARBA00005182"/>
    </source>
</evidence>
<keyword evidence="9 14" id="KW-1133">Transmembrane helix</keyword>
<comment type="pathway">
    <text evidence="2">Glycan biosynthesis; alginate biosynthesis.</text>
</comment>
<feature type="transmembrane region" description="Helical" evidence="14">
    <location>
        <begin position="52"/>
        <end position="69"/>
    </location>
</feature>
<feature type="transmembrane region" description="Helical" evidence="14">
    <location>
        <begin position="499"/>
        <end position="517"/>
    </location>
</feature>
<dbReference type="GO" id="GO:0016746">
    <property type="term" value="F:acyltransferase activity"/>
    <property type="evidence" value="ECO:0007669"/>
    <property type="project" value="UniProtKB-KW"/>
</dbReference>
<proteinExistence type="inferred from homology"/>
<evidence type="ECO:0000256" key="8">
    <source>
        <dbReference type="ARBA" id="ARBA00022841"/>
    </source>
</evidence>
<evidence type="ECO:0000256" key="13">
    <source>
        <dbReference type="PIRNR" id="PIRNR016636"/>
    </source>
</evidence>
<dbReference type="PANTHER" id="PTHR13285">
    <property type="entry name" value="ACYLTRANSFERASE"/>
    <property type="match status" value="1"/>
</dbReference>
<accession>A0A2S0N0Z5</accession>
<evidence type="ECO:0000256" key="4">
    <source>
        <dbReference type="ARBA" id="ARBA00016084"/>
    </source>
</evidence>
<feature type="transmembrane region" description="Helical" evidence="14">
    <location>
        <begin position="449"/>
        <end position="468"/>
    </location>
</feature>
<evidence type="ECO:0000313" key="15">
    <source>
        <dbReference type="EMBL" id="AVO41820.1"/>
    </source>
</evidence>
<evidence type="ECO:0000256" key="6">
    <source>
        <dbReference type="ARBA" id="ARBA00022679"/>
    </source>
</evidence>
<keyword evidence="11 13" id="KW-0012">Acyltransferase</keyword>
<keyword evidence="7 14" id="KW-0812">Transmembrane</keyword>
<evidence type="ECO:0000256" key="9">
    <source>
        <dbReference type="ARBA" id="ARBA00022989"/>
    </source>
</evidence>
<dbReference type="EMBL" id="CP027669">
    <property type="protein sequence ID" value="AVO41820.1"/>
    <property type="molecule type" value="Genomic_DNA"/>
</dbReference>
<dbReference type="PIRSF" id="PIRSF016636">
    <property type="entry name" value="AlgI_DltB"/>
    <property type="match status" value="1"/>
</dbReference>
<name>A0A2S0N0Z5_9BURK</name>
<keyword evidence="10 13" id="KW-0472">Membrane</keyword>
<dbReference type="Pfam" id="PF03062">
    <property type="entry name" value="MBOAT"/>
    <property type="match status" value="1"/>
</dbReference>
<comment type="similarity">
    <text evidence="3 13">Belongs to the membrane-bound acyltransferase family.</text>
</comment>
<dbReference type="PIRSF" id="PIRSF500217">
    <property type="entry name" value="AlgI"/>
    <property type="match status" value="1"/>
</dbReference>
<dbReference type="InterPro" id="IPR051085">
    <property type="entry name" value="MB_O-acyltransferase"/>
</dbReference>
<comment type="subcellular location">
    <subcellularLocation>
        <location evidence="1">Cell membrane</location>
        <topology evidence="1">Multi-pass membrane protein</topology>
    </subcellularLocation>
</comment>
<feature type="transmembrane region" description="Helical" evidence="14">
    <location>
        <begin position="381"/>
        <end position="405"/>
    </location>
</feature>
<keyword evidence="5 13" id="KW-1003">Cell membrane</keyword>
<reference evidence="15 16" key="1">
    <citation type="submission" date="2018-03" db="EMBL/GenBank/DDBJ databases">
        <title>Genome sequencing of Simplicispira sp.</title>
        <authorList>
            <person name="Kim S.-J."/>
            <person name="Heo J."/>
            <person name="Kwon S.-W."/>
        </authorList>
    </citation>
    <scope>NUCLEOTIDE SEQUENCE [LARGE SCALE GENOMIC DNA]</scope>
    <source>
        <strain evidence="15 16">SC1-8</strain>
    </source>
</reference>
<keyword evidence="16" id="KW-1185">Reference proteome</keyword>
<evidence type="ECO:0000256" key="3">
    <source>
        <dbReference type="ARBA" id="ARBA00010323"/>
    </source>
</evidence>
<dbReference type="KEGG" id="simp:C6571_11475"/>
<evidence type="ECO:0000256" key="7">
    <source>
        <dbReference type="ARBA" id="ARBA00022692"/>
    </source>
</evidence>
<sequence length="527" mass="60101">MLFNSYLFLFLFLPVALGGYYLLGRVRLHWAALWLCVASFVFYGWWNPRFVVLLAASILFNHAVSRYVLQQSDMPRRQGWTVAFGVACNLALLFYYKYFVTLLGALQAWGLSSDRPDSILLPLGISFFTFTQIGYLLDCRAGLVQSPSLLKHTLFVTFFPHLIAGPVLHHKEMMPQFAEPETYRFRADNLSIGGTLFVIGLAKKVLLADGIAPYADAGFVAPAELQFWGAWSTSLAYAMQLYFDFSGYSDMALGLAKMFGIRFPLNFNSPYKANCIIDFWARWHMTLTRYLTAYLYYPLAMQVSRWRNRRGLPVGSAGSRTPSGFALMIALPTLYTMGLAGVWHGAGLQFAIYGLLHGVYLCVNHGWRVAFAKRIAPRHAWLQWCWSRACVLLTFVAVMAAFAFFRASNVHEAMALLRAMAGLQGVETMQWPQQELLELGGLQDWRLLVGRHLLAIQLAFLLAVVWLAPNSHQILGYFSPALARVQEANARWLRWRPNWAWLIAFLAVLWICLMHLHRESRFLYFQF</sequence>